<sequence length="306" mass="33647">MLFKRKAPPPPTGAQDGGKGPPEGRAMPPGWLDGDHLFVDDVKKSFGSTHVLHGITMHLRRKETAVIIGGSGAGKTTLLRILIGLERVSSGHIWVDGEDMGALDDYEMNRMRQKFGMVFQYAALLDSLTVFDNVAFPLREHRKHMSRNDMRDKVVGMLNMLGLENKEERTPSELSGGQRKRVGLARALMLEPDILIYDEPTSGLDPLTSRMVDDLIEETRDRFGITSVVISHDMASTFRIAHQAFLVVQGRVIASGTPDELAHGDNEEAKAFIAASGVATDRVRRVGETNDHEGAAVTHQDRSASK</sequence>
<dbReference type="PROSITE" id="PS00211">
    <property type="entry name" value="ABC_TRANSPORTER_1"/>
    <property type="match status" value="1"/>
</dbReference>
<dbReference type="PANTHER" id="PTHR43023:SF6">
    <property type="entry name" value="INTERMEMBRANE PHOSPHOLIPID TRANSPORT SYSTEM ATP-BINDING PROTEIN MLAF"/>
    <property type="match status" value="1"/>
</dbReference>
<keyword evidence="7" id="KW-1185">Reference proteome</keyword>
<feature type="region of interest" description="Disordered" evidence="4">
    <location>
        <begin position="1"/>
        <end position="27"/>
    </location>
</feature>
<feature type="region of interest" description="Disordered" evidence="4">
    <location>
        <begin position="286"/>
        <end position="306"/>
    </location>
</feature>
<evidence type="ECO:0000256" key="3">
    <source>
        <dbReference type="ARBA" id="ARBA00022840"/>
    </source>
</evidence>
<keyword evidence="2" id="KW-0547">Nucleotide-binding</keyword>
<evidence type="ECO:0000313" key="7">
    <source>
        <dbReference type="Proteomes" id="UP000067626"/>
    </source>
</evidence>
<proteinExistence type="predicted"/>
<accession>A0A0K1EIK1</accession>
<dbReference type="Proteomes" id="UP000067626">
    <property type="component" value="Chromosome"/>
</dbReference>
<protein>
    <submittedName>
        <fullName evidence="6">ABC transporter</fullName>
    </submittedName>
</protein>
<dbReference type="SMART" id="SM00382">
    <property type="entry name" value="AAA"/>
    <property type="match status" value="1"/>
</dbReference>
<feature type="domain" description="ABC transporter" evidence="5">
    <location>
        <begin position="37"/>
        <end position="274"/>
    </location>
</feature>
<dbReference type="Pfam" id="PF00005">
    <property type="entry name" value="ABC_tran"/>
    <property type="match status" value="1"/>
</dbReference>
<evidence type="ECO:0000259" key="5">
    <source>
        <dbReference type="PROSITE" id="PS50893"/>
    </source>
</evidence>
<dbReference type="RefSeq" id="WP_245677713.1">
    <property type="nucleotide sequence ID" value="NZ_CP012159.1"/>
</dbReference>
<dbReference type="STRING" id="52.CMC5_048400"/>
<organism evidence="6 7">
    <name type="scientific">Chondromyces crocatus</name>
    <dbReference type="NCBI Taxonomy" id="52"/>
    <lineage>
        <taxon>Bacteria</taxon>
        <taxon>Pseudomonadati</taxon>
        <taxon>Myxococcota</taxon>
        <taxon>Polyangia</taxon>
        <taxon>Polyangiales</taxon>
        <taxon>Polyangiaceae</taxon>
        <taxon>Chondromyces</taxon>
    </lineage>
</organism>
<reference evidence="6 7" key="1">
    <citation type="submission" date="2015-07" db="EMBL/GenBank/DDBJ databases">
        <title>Genome analysis of myxobacterium Chondromyces crocatus Cm c5 reveals a high potential for natural compound synthesis and the genetic basis for the loss of fruiting body formation.</title>
        <authorList>
            <person name="Zaburannyi N."/>
            <person name="Bunk B."/>
            <person name="Maier J."/>
            <person name="Overmann J."/>
            <person name="Mueller R."/>
        </authorList>
    </citation>
    <scope>NUCLEOTIDE SEQUENCE [LARGE SCALE GENOMIC DNA]</scope>
    <source>
        <strain evidence="6 7">Cm c5</strain>
    </source>
</reference>
<evidence type="ECO:0000256" key="4">
    <source>
        <dbReference type="SAM" id="MobiDB-lite"/>
    </source>
</evidence>
<dbReference type="AlphaFoldDB" id="A0A0K1EIK1"/>
<dbReference type="SUPFAM" id="SSF52540">
    <property type="entry name" value="P-loop containing nucleoside triphosphate hydrolases"/>
    <property type="match status" value="1"/>
</dbReference>
<dbReference type="InterPro" id="IPR003439">
    <property type="entry name" value="ABC_transporter-like_ATP-bd"/>
</dbReference>
<dbReference type="Gene3D" id="3.40.50.300">
    <property type="entry name" value="P-loop containing nucleotide triphosphate hydrolases"/>
    <property type="match status" value="1"/>
</dbReference>
<dbReference type="InterPro" id="IPR017871">
    <property type="entry name" value="ABC_transporter-like_CS"/>
</dbReference>
<evidence type="ECO:0000313" key="6">
    <source>
        <dbReference type="EMBL" id="AKT40684.1"/>
    </source>
</evidence>
<dbReference type="GO" id="GO:0005524">
    <property type="term" value="F:ATP binding"/>
    <property type="evidence" value="ECO:0007669"/>
    <property type="project" value="UniProtKB-KW"/>
</dbReference>
<dbReference type="InterPro" id="IPR027417">
    <property type="entry name" value="P-loop_NTPase"/>
</dbReference>
<dbReference type="GO" id="GO:0016887">
    <property type="term" value="F:ATP hydrolysis activity"/>
    <property type="evidence" value="ECO:0007669"/>
    <property type="project" value="InterPro"/>
</dbReference>
<dbReference type="EMBL" id="CP012159">
    <property type="protein sequence ID" value="AKT40684.1"/>
    <property type="molecule type" value="Genomic_DNA"/>
</dbReference>
<keyword evidence="1" id="KW-0813">Transport</keyword>
<dbReference type="KEGG" id="ccro:CMC5_048400"/>
<name>A0A0K1EIK1_CHOCO</name>
<dbReference type="PANTHER" id="PTHR43023">
    <property type="entry name" value="PROTEIN TRIGALACTOSYLDIACYLGLYCEROL 3, CHLOROPLASTIC"/>
    <property type="match status" value="1"/>
</dbReference>
<gene>
    <name evidence="6" type="ORF">CMC5_048400</name>
</gene>
<evidence type="ECO:0000256" key="2">
    <source>
        <dbReference type="ARBA" id="ARBA00022741"/>
    </source>
</evidence>
<keyword evidence="3" id="KW-0067">ATP-binding</keyword>
<dbReference type="PROSITE" id="PS50893">
    <property type="entry name" value="ABC_TRANSPORTER_2"/>
    <property type="match status" value="1"/>
</dbReference>
<dbReference type="PATRIC" id="fig|52.7.peg.5347"/>
<evidence type="ECO:0000256" key="1">
    <source>
        <dbReference type="ARBA" id="ARBA00022448"/>
    </source>
</evidence>
<dbReference type="InterPro" id="IPR003593">
    <property type="entry name" value="AAA+_ATPase"/>
</dbReference>